<dbReference type="OrthoDB" id="219241at2"/>
<organism evidence="1 2">
    <name type="scientific">Thiospirochaeta perfilievii</name>
    <dbReference type="NCBI Taxonomy" id="252967"/>
    <lineage>
        <taxon>Bacteria</taxon>
        <taxon>Pseudomonadati</taxon>
        <taxon>Spirochaetota</taxon>
        <taxon>Spirochaetia</taxon>
        <taxon>Spirochaetales</taxon>
        <taxon>Spirochaetaceae</taxon>
        <taxon>Thiospirochaeta</taxon>
    </lineage>
</organism>
<dbReference type="KEGG" id="sper:EW093_06795"/>
<protein>
    <recommendedName>
        <fullName evidence="3">Glycosyl hydrolase 36 catalytic domain-containing protein</fullName>
    </recommendedName>
</protein>
<reference evidence="1 2" key="2">
    <citation type="submission" date="2019-09" db="EMBL/GenBank/DDBJ databases">
        <title>Complete Genome Sequence and Methylome Analysis of free living Spirochaetas.</title>
        <authorList>
            <person name="Leshcheva N."/>
            <person name="Mikheeva N."/>
        </authorList>
    </citation>
    <scope>NUCLEOTIDE SEQUENCE [LARGE SCALE GENOMIC DNA]</scope>
    <source>
        <strain evidence="1 2">P</strain>
    </source>
</reference>
<evidence type="ECO:0000313" key="2">
    <source>
        <dbReference type="Proteomes" id="UP000323824"/>
    </source>
</evidence>
<dbReference type="RefSeq" id="WP_149567663.1">
    <property type="nucleotide sequence ID" value="NZ_CP035807.1"/>
</dbReference>
<gene>
    <name evidence="1" type="ORF">EW093_06795</name>
</gene>
<proteinExistence type="predicted"/>
<keyword evidence="2" id="KW-1185">Reference proteome</keyword>
<reference evidence="1 2" key="1">
    <citation type="submission" date="2019-02" db="EMBL/GenBank/DDBJ databases">
        <authorList>
            <person name="Fomenkov A."/>
            <person name="Dubinina G."/>
            <person name="Grabovich M."/>
            <person name="Vincze T."/>
            <person name="Roberts R.J."/>
        </authorList>
    </citation>
    <scope>NUCLEOTIDE SEQUENCE [LARGE SCALE GENOMIC DNA]</scope>
    <source>
        <strain evidence="1 2">P</strain>
    </source>
</reference>
<evidence type="ECO:0000313" key="1">
    <source>
        <dbReference type="EMBL" id="QEN04416.1"/>
    </source>
</evidence>
<accession>A0A5C1QCM1</accession>
<name>A0A5C1QCM1_9SPIO</name>
<evidence type="ECO:0008006" key="3">
    <source>
        <dbReference type="Google" id="ProtNLM"/>
    </source>
</evidence>
<dbReference type="EMBL" id="CP035807">
    <property type="protein sequence ID" value="QEN04416.1"/>
    <property type="molecule type" value="Genomic_DNA"/>
</dbReference>
<sequence length="1142" mass="130723">MRDNNVYLGDQYLIDNSGEVKEKFVDMDGDKFYQIENYTQMPPFFMTITSSSNHWMFISSTGGLTAGRVDSDSALFPYYTDDRITENSVNTGPKTIILVTKGDKTFLWKPFTNESIDIYDIKSVLSKNVMGNILKFEEINNTLGLSFSYYWMNSKKHGLVRRSIIKNISENNVNINIVDGFQNLMPSGVETKVQSEFSCLLNGYKRTQLDESGLGLITLSATLTDLAEPSEALRANTVWQSGLDVENYLLDVKQLDKFCHGKSIKTETDEKGERGCYFVQSKFSLGSKKEREWIFVADVDKDLTEVNEIKHFILNTKNREEVVLADVKNGTNELKEILNQNDGLQITEVEMNSVHHQANVLFNIMRGGFFYKSYIIGTEDLKDFIKKTNINVFNKNRSVLEQLEPEMNYNDLLKFILDQKDSGLERLWYEYLPLTFSRRHGDPSRPWNRFSIQTTKADGSAKLDYQGNWRDIFQNWEALCFSYPQYIKHVIGKFLNASTKDGYNPYRVSKDGIDWECPEPGNPWANIGYWSDHQIIYLLKLLEMYKQHNPESIRVELNNKNYTYANVPYQIRTYKEILNDPYETIIFNEEKNKNVKAFAKEIGSEGKMLHDKNGNIVLGSLSEKLMIHLLTKLGNFIPEGGIWMNTQRPEWNDANNALVGKGISVVTLAYIRRYISFMIDLYSDSSDSSIKMGEDTIKWLNSLSSIFKSYEGNLGKSLLNSERFKIVKELGEASEEYRSVYYNQENVKEGEISVGGILEFLKSAIKCVDDSLYKNRREDNLYHSYNTLEIKDEQMIIHNLYEMLEGQVAILTSGLLTPQEADKTFEALRNSSMYREDQNSYMLYPNRELKGFTEKNIVPNSVVEGNTILKELIAKGNKDLITKDIYNQYHFNGSFNNSKQVKECLDRLNIKDDKNEIVSIFDTVFDHQSFTGRSGTFFAYEGLGSIYWHMVSKLLLAAQENLFAAVEKGASKELIESLKKHYYDIRNGIGYNKTADVYGAFPFDPYSHTPYAKGAKQPGMTGQVKEEVITRLAEMGITIESGKMVFNSLLVDDREFLTKATTWSVLNNSGSEVVIELPAKSFAGTHCQTPYIIKKGSSSNITVNFKDGSTKNIPGNVLPKEYSLMIFNKDKAISYLEVELEK</sequence>
<dbReference type="AlphaFoldDB" id="A0A5C1QCM1"/>
<dbReference type="Proteomes" id="UP000323824">
    <property type="component" value="Chromosome"/>
</dbReference>